<dbReference type="AlphaFoldDB" id="A0A2G9WPA7"/>
<dbReference type="GO" id="GO:0000976">
    <property type="term" value="F:transcription cis-regulatory region binding"/>
    <property type="evidence" value="ECO:0007669"/>
    <property type="project" value="TreeGrafter"/>
</dbReference>
<dbReference type="InterPro" id="IPR046335">
    <property type="entry name" value="LacI/GalR-like_sensor"/>
</dbReference>
<keyword evidence="3" id="KW-0238">DNA-binding</keyword>
<proteinExistence type="predicted"/>
<evidence type="ECO:0000313" key="7">
    <source>
        <dbReference type="Proteomes" id="UP000231070"/>
    </source>
</evidence>
<evidence type="ECO:0000259" key="5">
    <source>
        <dbReference type="Pfam" id="PF13377"/>
    </source>
</evidence>
<dbReference type="PANTHER" id="PTHR30146">
    <property type="entry name" value="LACI-RELATED TRANSCRIPTIONAL REPRESSOR"/>
    <property type="match status" value="1"/>
</dbReference>
<evidence type="ECO:0000256" key="3">
    <source>
        <dbReference type="ARBA" id="ARBA00023125"/>
    </source>
</evidence>
<keyword evidence="2" id="KW-0805">Transcription regulation</keyword>
<comment type="caution">
    <text evidence="6">The sequence shown here is derived from an EMBL/GenBank/DDBJ whole genome shotgun (WGS) entry which is preliminary data.</text>
</comment>
<name>A0A2G9WPA7_9HYPH</name>
<protein>
    <recommendedName>
        <fullName evidence="5">Transcriptional regulator LacI/GalR-like sensor domain-containing protein</fullName>
    </recommendedName>
</protein>
<feature type="domain" description="Transcriptional regulator LacI/GalR-like sensor" evidence="5">
    <location>
        <begin position="94"/>
        <end position="254"/>
    </location>
</feature>
<evidence type="ECO:0000256" key="4">
    <source>
        <dbReference type="ARBA" id="ARBA00023163"/>
    </source>
</evidence>
<evidence type="ECO:0000256" key="2">
    <source>
        <dbReference type="ARBA" id="ARBA00023015"/>
    </source>
</evidence>
<dbReference type="PANTHER" id="PTHR30146:SF95">
    <property type="entry name" value="RIBOSE OPERON REPRESSOR"/>
    <property type="match status" value="1"/>
</dbReference>
<keyword evidence="4" id="KW-0804">Transcription</keyword>
<reference evidence="6 7" key="1">
    <citation type="submission" date="2017-08" db="EMBL/GenBank/DDBJ databases">
        <title>Pleomorphomonas carboxidotrophicus sp. nov., a new mesophilic hydrogenogenic carboxidotroph.</title>
        <authorList>
            <person name="Esquivel-Elizondo S."/>
            <person name="Krajmalnik-Brown R."/>
            <person name="Maldonado J."/>
        </authorList>
    </citation>
    <scope>NUCLEOTIDE SEQUENCE [LARGE SCALE GENOMIC DNA]</scope>
    <source>
        <strain evidence="6 7">SVCO-16</strain>
    </source>
</reference>
<dbReference type="CDD" id="cd06278">
    <property type="entry name" value="PBP1_LacI-like"/>
    <property type="match status" value="1"/>
</dbReference>
<dbReference type="Proteomes" id="UP000231070">
    <property type="component" value="Unassembled WGS sequence"/>
</dbReference>
<keyword evidence="7" id="KW-1185">Reference proteome</keyword>
<organism evidence="6 7">
    <name type="scientific">Pleomorphomonas carboxyditropha</name>
    <dbReference type="NCBI Taxonomy" id="2023338"/>
    <lineage>
        <taxon>Bacteria</taxon>
        <taxon>Pseudomonadati</taxon>
        <taxon>Pseudomonadota</taxon>
        <taxon>Alphaproteobacteria</taxon>
        <taxon>Hyphomicrobiales</taxon>
        <taxon>Pleomorphomonadaceae</taxon>
        <taxon>Pleomorphomonas</taxon>
    </lineage>
</organism>
<evidence type="ECO:0000313" key="6">
    <source>
        <dbReference type="EMBL" id="PIO96551.1"/>
    </source>
</evidence>
<dbReference type="Gene3D" id="3.40.50.2300">
    <property type="match status" value="2"/>
</dbReference>
<dbReference type="InterPro" id="IPR028082">
    <property type="entry name" value="Peripla_BP_I"/>
</dbReference>
<dbReference type="SUPFAM" id="SSF53822">
    <property type="entry name" value="Periplasmic binding protein-like I"/>
    <property type="match status" value="1"/>
</dbReference>
<keyword evidence="1" id="KW-0678">Repressor</keyword>
<accession>A0A2G9WPA7</accession>
<dbReference type="Pfam" id="PF13377">
    <property type="entry name" value="Peripla_BP_3"/>
    <property type="match status" value="1"/>
</dbReference>
<sequence>MALRHLVSALQARGFHALLFDVEDADSLAGIVPLVLQYQVDGLIVGAADVSAAIVETCSATGTPIVAFGRHGRRRLGISSVASDDAAAGAGVADLLFERGYRRFAYVAGEGGSLTWNSRGRGFVRRAAALGLDPVQRHLSGETSYEAGGRAAARLLGRLPRPDAVFCQNDVLALGFLDGARDDFGLNVPADLAVVGFDDIPAAGHRPYRLTTVRQPVDAMMDATAELLARRLEEAAGQGEERLLPTRLVERATVRPG</sequence>
<dbReference type="GO" id="GO:0003700">
    <property type="term" value="F:DNA-binding transcription factor activity"/>
    <property type="evidence" value="ECO:0007669"/>
    <property type="project" value="TreeGrafter"/>
</dbReference>
<dbReference type="EMBL" id="NQVN01000031">
    <property type="protein sequence ID" value="PIO96551.1"/>
    <property type="molecule type" value="Genomic_DNA"/>
</dbReference>
<evidence type="ECO:0000256" key="1">
    <source>
        <dbReference type="ARBA" id="ARBA00022491"/>
    </source>
</evidence>
<gene>
    <name evidence="6" type="ORF">CJ014_24960</name>
</gene>